<dbReference type="GO" id="GO:0016874">
    <property type="term" value="F:ligase activity"/>
    <property type="evidence" value="ECO:0007669"/>
    <property type="project" value="UniProtKB-KW"/>
</dbReference>
<evidence type="ECO:0000313" key="6">
    <source>
        <dbReference type="Proteomes" id="UP000271291"/>
    </source>
</evidence>
<dbReference type="GO" id="GO:0043041">
    <property type="term" value="P:amino acid activation for nonribosomal peptide biosynthetic process"/>
    <property type="evidence" value="ECO:0007669"/>
    <property type="project" value="TreeGrafter"/>
</dbReference>
<dbReference type="EMBL" id="CP034687">
    <property type="protein sequence ID" value="AZS82968.1"/>
    <property type="molecule type" value="Genomic_DNA"/>
</dbReference>
<evidence type="ECO:0000259" key="2">
    <source>
        <dbReference type="Pfam" id="PF00501"/>
    </source>
</evidence>
<dbReference type="GO" id="GO:0031177">
    <property type="term" value="F:phosphopantetheine binding"/>
    <property type="evidence" value="ECO:0007669"/>
    <property type="project" value="TreeGrafter"/>
</dbReference>
<dbReference type="AlphaFoldDB" id="A0A3S9Z5J3"/>
<dbReference type="InterPro" id="IPR045851">
    <property type="entry name" value="AMP-bd_C_sf"/>
</dbReference>
<gene>
    <name evidence="5" type="ORF">DDJ31_38725</name>
    <name evidence="4" type="ORF">ELQ87_00635</name>
</gene>
<feature type="domain" description="AMP-dependent synthetase/ligase" evidence="2">
    <location>
        <begin position="12"/>
        <end position="356"/>
    </location>
</feature>
<feature type="region of interest" description="Disordered" evidence="1">
    <location>
        <begin position="361"/>
        <end position="394"/>
    </location>
</feature>
<feature type="compositionally biased region" description="Basic and acidic residues" evidence="1">
    <location>
        <begin position="380"/>
        <end position="394"/>
    </location>
</feature>
<feature type="region of interest" description="Disordered" evidence="1">
    <location>
        <begin position="114"/>
        <end position="133"/>
    </location>
</feature>
<dbReference type="PANTHER" id="PTHR45527:SF1">
    <property type="entry name" value="FATTY ACID SYNTHASE"/>
    <property type="match status" value="1"/>
</dbReference>
<evidence type="ECO:0000313" key="4">
    <source>
        <dbReference type="EMBL" id="AZS82968.1"/>
    </source>
</evidence>
<evidence type="ECO:0000313" key="5">
    <source>
        <dbReference type="EMBL" id="QCN90181.1"/>
    </source>
</evidence>
<proteinExistence type="predicted"/>
<dbReference type="Gene3D" id="3.30.300.30">
    <property type="match status" value="1"/>
</dbReference>
<dbReference type="InterPro" id="IPR025110">
    <property type="entry name" value="AMP-bd_C"/>
</dbReference>
<dbReference type="Proteomes" id="UP000271291">
    <property type="component" value="Chromosome"/>
</dbReference>
<dbReference type="GO" id="GO:0005737">
    <property type="term" value="C:cytoplasm"/>
    <property type="evidence" value="ECO:0007669"/>
    <property type="project" value="TreeGrafter"/>
</dbReference>
<dbReference type="Pfam" id="PF00501">
    <property type="entry name" value="AMP-binding"/>
    <property type="match status" value="1"/>
</dbReference>
<dbReference type="RefSeq" id="WP_127175884.1">
    <property type="nucleotide sequence ID" value="NZ_CP029078.1"/>
</dbReference>
<evidence type="ECO:0000256" key="1">
    <source>
        <dbReference type="SAM" id="MobiDB-lite"/>
    </source>
</evidence>
<dbReference type="GO" id="GO:0044550">
    <property type="term" value="P:secondary metabolite biosynthetic process"/>
    <property type="evidence" value="ECO:0007669"/>
    <property type="project" value="TreeGrafter"/>
</dbReference>
<dbReference type="PROSITE" id="PS00455">
    <property type="entry name" value="AMP_BINDING"/>
    <property type="match status" value="1"/>
</dbReference>
<dbReference type="SUPFAM" id="SSF56801">
    <property type="entry name" value="Acetyl-CoA synthetase-like"/>
    <property type="match status" value="1"/>
</dbReference>
<dbReference type="Proteomes" id="UP000501753">
    <property type="component" value="Chromosome"/>
</dbReference>
<keyword evidence="4" id="KW-0436">Ligase</keyword>
<dbReference type="InterPro" id="IPR042099">
    <property type="entry name" value="ANL_N_sf"/>
</dbReference>
<keyword evidence="7" id="KW-1185">Reference proteome</keyword>
<dbReference type="InterPro" id="IPR000873">
    <property type="entry name" value="AMP-dep_synth/lig_dom"/>
</dbReference>
<sequence>MTTDQHLYTWFADCADRFGDHPALEAGDTRLTYDELRALAEDIAAGLLADLGDVPRRAGLLSGRGVLTYASYLALQRLGSTVVPLSAAAPAERNRRIVDAAALDVVVGQPGQKAVDGVRRHAPAPGGGPLTALPKEPAGGPDDQAYILFTSGSTGTPKGVPITHRNVSWYLAHLTDAFPTGTGSRASATFDLTFDLSVHDMFTTWGTGATLVVPSPRDLLTPVRWAAERELTHWFSVPSAVSLAHRMRELRPGRLPRLRRSLFCGEPLTRQQALWWAEAAPASTLANLYGPTELTISCAAHILPADPESWPPTSNDTVPIGVLHPGHDHLILDERGRPAPTGELVVRGPQRFAGYLEPAENAGRFRHPDPARGPLGPDDDGARPSEGHWYRTGDRVTHEDGRLVHLGRLDHQVKVNGYRVELGEIEAALRAQPGVTDAVVVALAEPRGDTALRAACAATGADPDTLLAGVRDRLPPYMVPRTVTVLARLPLNANGKLDRTAVAEIVARPRP</sequence>
<dbReference type="OrthoDB" id="2472181at2"/>
<name>A0A3S9Z5J3_STRGD</name>
<dbReference type="PANTHER" id="PTHR45527">
    <property type="entry name" value="NONRIBOSOMAL PEPTIDE SYNTHETASE"/>
    <property type="match status" value="1"/>
</dbReference>
<organism evidence="4 6">
    <name type="scientific">Streptomyces griseoviridis</name>
    <dbReference type="NCBI Taxonomy" id="45398"/>
    <lineage>
        <taxon>Bacteria</taxon>
        <taxon>Bacillati</taxon>
        <taxon>Actinomycetota</taxon>
        <taxon>Actinomycetes</taxon>
        <taxon>Kitasatosporales</taxon>
        <taxon>Streptomycetaceae</taxon>
        <taxon>Streptomyces</taxon>
    </lineage>
</organism>
<dbReference type="Gene3D" id="3.40.50.12780">
    <property type="entry name" value="N-terminal domain of ligase-like"/>
    <property type="match status" value="1"/>
</dbReference>
<reference evidence="4 6" key="2">
    <citation type="submission" date="2018-12" db="EMBL/GenBank/DDBJ databases">
        <title>Streptomyces griseoviridis F1-27 complete genome.</title>
        <authorList>
            <person name="Mariita R.M."/>
            <person name="Sello J.K."/>
        </authorList>
    </citation>
    <scope>NUCLEOTIDE SEQUENCE [LARGE SCALE GENOMIC DNA]</scope>
    <source>
        <strain evidence="4 6">F1-27</strain>
    </source>
</reference>
<dbReference type="EMBL" id="CP029078">
    <property type="protein sequence ID" value="QCN90181.1"/>
    <property type="molecule type" value="Genomic_DNA"/>
</dbReference>
<feature type="domain" description="AMP-binding enzyme C-terminal" evidence="3">
    <location>
        <begin position="424"/>
        <end position="496"/>
    </location>
</feature>
<accession>A0A3S9Z5J3</accession>
<reference evidence="5 7" key="1">
    <citation type="submission" date="2018-04" db="EMBL/GenBank/DDBJ databases">
        <title>Complete genome sequences of Streptomyces griseoviridis K61 and characterization of antagonistic properties of biological control agents.</title>
        <authorList>
            <person name="Mariita R.M."/>
            <person name="Sello J.K."/>
        </authorList>
    </citation>
    <scope>NUCLEOTIDE SEQUENCE [LARGE SCALE GENOMIC DNA]</scope>
    <source>
        <strain evidence="5 7">K61</strain>
    </source>
</reference>
<dbReference type="InterPro" id="IPR020845">
    <property type="entry name" value="AMP-binding_CS"/>
</dbReference>
<evidence type="ECO:0000259" key="3">
    <source>
        <dbReference type="Pfam" id="PF13193"/>
    </source>
</evidence>
<evidence type="ECO:0000313" key="7">
    <source>
        <dbReference type="Proteomes" id="UP000501753"/>
    </source>
</evidence>
<dbReference type="KEGG" id="sgd:ELQ87_00635"/>
<dbReference type="Pfam" id="PF13193">
    <property type="entry name" value="AMP-binding_C"/>
    <property type="match status" value="1"/>
</dbReference>
<protein>
    <submittedName>
        <fullName evidence="4">D-alanine--poly(Phosphoribitol) ligase</fullName>
    </submittedName>
</protein>